<evidence type="ECO:0000256" key="2">
    <source>
        <dbReference type="ARBA" id="ARBA00009450"/>
    </source>
</evidence>
<dbReference type="Pfam" id="PF02563">
    <property type="entry name" value="Poly_export"/>
    <property type="match status" value="1"/>
</dbReference>
<keyword evidence="18" id="KW-1185">Reference proteome</keyword>
<dbReference type="GO" id="GO:0006811">
    <property type="term" value="P:monoatomic ion transport"/>
    <property type="evidence" value="ECO:0007669"/>
    <property type="project" value="UniProtKB-KW"/>
</dbReference>
<dbReference type="InterPro" id="IPR003715">
    <property type="entry name" value="Poly_export_N"/>
</dbReference>
<keyword evidence="5" id="KW-0762">Sugar transport</keyword>
<gene>
    <name evidence="17" type="ORF">GD597_05435</name>
</gene>
<keyword evidence="14" id="KW-0449">Lipoprotein</keyword>
<keyword evidence="10" id="KW-0626">Porin</keyword>
<sequence length="278" mass="30653">MKITFNFLFLRYTSLLICFLLILFSSCTTYKNVPYFHDISDTSKPVAIKTVAFKSPVIQPDDILNIVIQTIDPAITGILNTGNSAVPTSSSTSVMGASTMTVTGQQTVSGYLVDKNGDIELPFAGKIKLQGLTTMQAKDTIVKALSKYVNNPIVSLRFANFRVTVLGEVLRPSTYIIPNEKINILDALGLAGDLTIYGRRENVLLIRDTLNDQKNMIRLNLNSKEIVASPYFYLQPNDMIYVEPSKTKSASADAIKNRNITIYASALSVLLVIVTRIN</sequence>
<evidence type="ECO:0000256" key="8">
    <source>
        <dbReference type="ARBA" id="ARBA00023047"/>
    </source>
</evidence>
<dbReference type="Proteomes" id="UP000598971">
    <property type="component" value="Unassembled WGS sequence"/>
</dbReference>
<keyword evidence="13" id="KW-0998">Cell outer membrane</keyword>
<keyword evidence="6" id="KW-0812">Transmembrane</keyword>
<comment type="caution">
    <text evidence="17">The sequence shown here is derived from an EMBL/GenBank/DDBJ whole genome shotgun (WGS) entry which is preliminary data.</text>
</comment>
<evidence type="ECO:0000313" key="17">
    <source>
        <dbReference type="EMBL" id="NNV54894.1"/>
    </source>
</evidence>
<evidence type="ECO:0000256" key="12">
    <source>
        <dbReference type="ARBA" id="ARBA00023139"/>
    </source>
</evidence>
<evidence type="ECO:0000259" key="16">
    <source>
        <dbReference type="Pfam" id="PF22461"/>
    </source>
</evidence>
<evidence type="ECO:0000256" key="6">
    <source>
        <dbReference type="ARBA" id="ARBA00022692"/>
    </source>
</evidence>
<evidence type="ECO:0000259" key="15">
    <source>
        <dbReference type="Pfam" id="PF02563"/>
    </source>
</evidence>
<dbReference type="AlphaFoldDB" id="A0A8J8FGZ1"/>
<keyword evidence="8" id="KW-0625">Polysaccharide transport</keyword>
<evidence type="ECO:0000256" key="11">
    <source>
        <dbReference type="ARBA" id="ARBA00023136"/>
    </source>
</evidence>
<dbReference type="InterPro" id="IPR049712">
    <property type="entry name" value="Poly_export"/>
</dbReference>
<evidence type="ECO:0000256" key="1">
    <source>
        <dbReference type="ARBA" id="ARBA00004571"/>
    </source>
</evidence>
<feature type="domain" description="SLBB" evidence="16">
    <location>
        <begin position="162"/>
        <end position="242"/>
    </location>
</feature>
<dbReference type="PROSITE" id="PS51257">
    <property type="entry name" value="PROKAR_LIPOPROTEIN"/>
    <property type="match status" value="1"/>
</dbReference>
<evidence type="ECO:0000256" key="7">
    <source>
        <dbReference type="ARBA" id="ARBA00022729"/>
    </source>
</evidence>
<keyword evidence="4" id="KW-1134">Transmembrane beta strand</keyword>
<dbReference type="GO" id="GO:0046930">
    <property type="term" value="C:pore complex"/>
    <property type="evidence" value="ECO:0007669"/>
    <property type="project" value="UniProtKB-KW"/>
</dbReference>
<dbReference type="Pfam" id="PF22461">
    <property type="entry name" value="SLBB_2"/>
    <property type="match status" value="1"/>
</dbReference>
<keyword evidence="12" id="KW-0564">Palmitate</keyword>
<dbReference type="PANTHER" id="PTHR33619">
    <property type="entry name" value="POLYSACCHARIDE EXPORT PROTEIN GFCE-RELATED"/>
    <property type="match status" value="1"/>
</dbReference>
<keyword evidence="3" id="KW-0813">Transport</keyword>
<name>A0A8J8FGZ1_9BACT</name>
<keyword evidence="7" id="KW-0732">Signal</keyword>
<evidence type="ECO:0000256" key="14">
    <source>
        <dbReference type="ARBA" id="ARBA00023288"/>
    </source>
</evidence>
<evidence type="ECO:0000256" key="13">
    <source>
        <dbReference type="ARBA" id="ARBA00023237"/>
    </source>
</evidence>
<evidence type="ECO:0000256" key="5">
    <source>
        <dbReference type="ARBA" id="ARBA00022597"/>
    </source>
</evidence>
<evidence type="ECO:0000256" key="9">
    <source>
        <dbReference type="ARBA" id="ARBA00023065"/>
    </source>
</evidence>
<dbReference type="InterPro" id="IPR054765">
    <property type="entry name" value="SLBB_dom"/>
</dbReference>
<dbReference type="Gene3D" id="3.10.560.10">
    <property type="entry name" value="Outer membrane lipoprotein wza domain like"/>
    <property type="match status" value="1"/>
</dbReference>
<feature type="domain" description="Polysaccharide export protein N-terminal" evidence="15">
    <location>
        <begin position="57"/>
        <end position="157"/>
    </location>
</feature>
<evidence type="ECO:0000256" key="3">
    <source>
        <dbReference type="ARBA" id="ARBA00022448"/>
    </source>
</evidence>
<keyword evidence="9" id="KW-0406">Ion transport</keyword>
<dbReference type="PANTHER" id="PTHR33619:SF3">
    <property type="entry name" value="POLYSACCHARIDE EXPORT PROTEIN GFCE-RELATED"/>
    <property type="match status" value="1"/>
</dbReference>
<dbReference type="GO" id="GO:0009279">
    <property type="term" value="C:cell outer membrane"/>
    <property type="evidence" value="ECO:0007669"/>
    <property type="project" value="UniProtKB-SubCell"/>
</dbReference>
<dbReference type="Gene3D" id="3.30.1950.10">
    <property type="entry name" value="wza like domain"/>
    <property type="match status" value="1"/>
</dbReference>
<comment type="subcellular location">
    <subcellularLocation>
        <location evidence="1">Cell outer membrane</location>
        <topology evidence="1">Multi-pass membrane protein</topology>
    </subcellularLocation>
</comment>
<dbReference type="RefSeq" id="WP_171606808.1">
    <property type="nucleotide sequence ID" value="NZ_WHPF01000003.1"/>
</dbReference>
<dbReference type="GO" id="GO:0015159">
    <property type="term" value="F:polysaccharide transmembrane transporter activity"/>
    <property type="evidence" value="ECO:0007669"/>
    <property type="project" value="InterPro"/>
</dbReference>
<evidence type="ECO:0008006" key="19">
    <source>
        <dbReference type="Google" id="ProtNLM"/>
    </source>
</evidence>
<organism evidence="17 18">
    <name type="scientific">Limnovirga soli</name>
    <dbReference type="NCBI Taxonomy" id="2656915"/>
    <lineage>
        <taxon>Bacteria</taxon>
        <taxon>Pseudomonadati</taxon>
        <taxon>Bacteroidota</taxon>
        <taxon>Chitinophagia</taxon>
        <taxon>Chitinophagales</taxon>
        <taxon>Chitinophagaceae</taxon>
        <taxon>Limnovirga</taxon>
    </lineage>
</organism>
<protein>
    <recommendedName>
        <fullName evidence="19">Soluble ligand binding domain-containing protein</fullName>
    </recommendedName>
</protein>
<reference evidence="17" key="1">
    <citation type="submission" date="2019-10" db="EMBL/GenBank/DDBJ databases">
        <title>Draft genome sequence of Panacibacter sp. KCS-6.</title>
        <authorList>
            <person name="Yim K.J."/>
        </authorList>
    </citation>
    <scope>NUCLEOTIDE SEQUENCE</scope>
    <source>
        <strain evidence="17">KCS-6</strain>
    </source>
</reference>
<proteinExistence type="inferred from homology"/>
<evidence type="ECO:0000256" key="10">
    <source>
        <dbReference type="ARBA" id="ARBA00023114"/>
    </source>
</evidence>
<dbReference type="GO" id="GO:0015288">
    <property type="term" value="F:porin activity"/>
    <property type="evidence" value="ECO:0007669"/>
    <property type="project" value="UniProtKB-KW"/>
</dbReference>
<evidence type="ECO:0000313" key="18">
    <source>
        <dbReference type="Proteomes" id="UP000598971"/>
    </source>
</evidence>
<comment type="similarity">
    <text evidence="2">Belongs to the BexD/CtrA/VexA family.</text>
</comment>
<evidence type="ECO:0000256" key="4">
    <source>
        <dbReference type="ARBA" id="ARBA00022452"/>
    </source>
</evidence>
<keyword evidence="11" id="KW-0472">Membrane</keyword>
<dbReference type="EMBL" id="WHPF01000003">
    <property type="protein sequence ID" value="NNV54894.1"/>
    <property type="molecule type" value="Genomic_DNA"/>
</dbReference>
<accession>A0A8J8FGZ1</accession>